<evidence type="ECO:0008006" key="7">
    <source>
        <dbReference type="Google" id="ProtNLM"/>
    </source>
</evidence>
<comment type="caution">
    <text evidence="5">The sequence shown here is derived from an EMBL/GenBank/DDBJ whole genome shotgun (WGS) entry which is preliminary data.</text>
</comment>
<name>A0A7K0E2V0_9NOCA</name>
<feature type="domain" description="pPIWI-RE module N-terminal" evidence="3">
    <location>
        <begin position="9"/>
        <end position="422"/>
    </location>
</feature>
<dbReference type="InterPro" id="IPR040496">
    <property type="entry name" value="MID_pPIWI_RE"/>
</dbReference>
<evidence type="ECO:0000259" key="4">
    <source>
        <dbReference type="Pfam" id="PF18157"/>
    </source>
</evidence>
<organism evidence="5 6">
    <name type="scientific">Nocardia aurantia</name>
    <dbReference type="NCBI Taxonomy" id="2585199"/>
    <lineage>
        <taxon>Bacteria</taxon>
        <taxon>Bacillati</taxon>
        <taxon>Actinomycetota</taxon>
        <taxon>Actinomycetes</taxon>
        <taxon>Mycobacteriales</taxon>
        <taxon>Nocardiaceae</taxon>
        <taxon>Nocardia</taxon>
    </lineage>
</organism>
<proteinExistence type="predicted"/>
<dbReference type="OrthoDB" id="3199411at2"/>
<feature type="domain" description="pPIWI-RE RNaseH" evidence="2">
    <location>
        <begin position="619"/>
        <end position="890"/>
    </location>
</feature>
<gene>
    <name evidence="5" type="ORF">NRB56_76540</name>
</gene>
<evidence type="ECO:0000313" key="5">
    <source>
        <dbReference type="EMBL" id="MQY32037.1"/>
    </source>
</evidence>
<evidence type="ECO:0000256" key="1">
    <source>
        <dbReference type="SAM" id="MobiDB-lite"/>
    </source>
</evidence>
<dbReference type="Pfam" id="PF13111">
    <property type="entry name" value="pPIWI_RE_X"/>
    <property type="match status" value="1"/>
</dbReference>
<dbReference type="AlphaFoldDB" id="A0A7K0E2V0"/>
<feature type="region of interest" description="Disordered" evidence="1">
    <location>
        <begin position="891"/>
        <end position="913"/>
    </location>
</feature>
<protein>
    <recommendedName>
        <fullName evidence="7">DUF3893 domain-containing protein</fullName>
    </recommendedName>
</protein>
<dbReference type="InterPro" id="IPR025085">
    <property type="entry name" value="pPIWI_RE_X"/>
</dbReference>
<feature type="compositionally biased region" description="Acidic residues" evidence="1">
    <location>
        <begin position="892"/>
        <end position="913"/>
    </location>
</feature>
<accession>A0A7K0E2V0</accession>
<dbReference type="InterPro" id="IPR024996">
    <property type="entry name" value="RNaseH_pPIWI_RE"/>
</dbReference>
<dbReference type="EMBL" id="WEGI01000039">
    <property type="protein sequence ID" value="MQY32037.1"/>
    <property type="molecule type" value="Genomic_DNA"/>
</dbReference>
<evidence type="ECO:0000259" key="2">
    <source>
        <dbReference type="Pfam" id="PF13032"/>
    </source>
</evidence>
<evidence type="ECO:0000259" key="3">
    <source>
        <dbReference type="Pfam" id="PF13111"/>
    </source>
</evidence>
<reference evidence="5 6" key="1">
    <citation type="submission" date="2019-10" db="EMBL/GenBank/DDBJ databases">
        <title>Nocardia macrotermitis sp. nov. and Nocardia aurantia sp. nov., isolated from the gut of fungus growing-termite Macrotermes natalensis.</title>
        <authorList>
            <person name="Benndorf R."/>
            <person name="Schwitalla J."/>
            <person name="Martin K."/>
            <person name="De Beer W."/>
            <person name="Kaster A.-K."/>
            <person name="Vollmers J."/>
            <person name="Poulsen M."/>
            <person name="Beemelmanns C."/>
        </authorList>
    </citation>
    <scope>NUCLEOTIDE SEQUENCE [LARGE SCALE GENOMIC DNA]</scope>
    <source>
        <strain evidence="5 6">RB56</strain>
    </source>
</reference>
<sequence>MSKNLELGAFVPAADTPLQATVSTLGFPADWRDPVLDYYRRTWPERGRDRIEQVPIARLNEVLATVAPDLISVGRRAGFDDTVRWLYSTVEYPETIIRRIVKVWLQDFAATTEHARAYSRALSDLDFTQLQWRREQIDLLEATRSPAGTCIPAPHLYTVLPDLMADRIVRHRPYEIDGETVAFERVAPLDGDGAELLSWPPRRYVISGKDPETPAGTWMFSGYISIRLRTVPFDPVPRLHVSAGIRRWVRGKAHLPHRRSAAVYLRSTAALLDEAPVSPRFAIAKLEWNRSEGKVDWRRGGPESMLQALGAVEKLPLPDVFAKEADSWITGRDTVTAALCHHAMMGYHGVLTGLMPTEHRQLSRWIEEALAPDFVRAHALVPATPRVRSTHVLSPLKAIPKKEDHPGQIESVLAERAVTTTANGTIRRTFTAAALGEGTDLVVHVLEQNKYLMPELISAAEESLALSAYRTLEGPDSWAWDTPELKVRIHRHELGAAGSRLGEGPGPRKGAPHDTEVIERSRQVKQLVEDISARTEYGQIAIVQLESAKPAFRIRTQDPKFAIRLGCGAARTLTQFVAVREDKLEHPCKAAWDDCLRQLGMRFVPRQHDSLGLPQKLNHLAFWLVKRQSDSTNSTAQFTPVAVLLRPQENKILGRSIDTDDWVPYPELLLSLTGKVRPNQEKHRDRQQLLYAQFIKQTLQRFRAVPTLAYVHAQNSRSRWPWLLNGELMPDRMQLGNSAPERLTTQPKLRIVRVATGDRDETPRGWLAKPDGTAGHATGLWVHAEASEDARVFYSTSPKSSTASRVLKVDATKLTTNRRPDGTPAPDVAGINAWNPQLVELTMIGFATRPEAESYAMCVHQQRNPEDYRDTLRLPLAMHLAELAAEYALPFDDSDDRADDMPDEGDNDEEVVQ</sequence>
<dbReference type="Pfam" id="PF18157">
    <property type="entry name" value="MID_pPIWI_RE"/>
    <property type="match status" value="1"/>
</dbReference>
<dbReference type="RefSeq" id="WP_153349228.1">
    <property type="nucleotide sequence ID" value="NZ_WEGI01000039.1"/>
</dbReference>
<dbReference type="Pfam" id="PF13032">
    <property type="entry name" value="RNaseH_pPIWI_RE"/>
    <property type="match status" value="1"/>
</dbReference>
<evidence type="ECO:0000313" key="6">
    <source>
        <dbReference type="Proteomes" id="UP000431401"/>
    </source>
</evidence>
<keyword evidence="6" id="KW-1185">Reference proteome</keyword>
<feature type="domain" description="Prokaryotic pPIWI-RE MID" evidence="4">
    <location>
        <begin position="480"/>
        <end position="606"/>
    </location>
</feature>
<dbReference type="Proteomes" id="UP000431401">
    <property type="component" value="Unassembled WGS sequence"/>
</dbReference>